<dbReference type="SUPFAM" id="SSF46689">
    <property type="entry name" value="Homeodomain-like"/>
    <property type="match status" value="1"/>
</dbReference>
<name>A0A1Q5ZVH0_9SPHI</name>
<dbReference type="InterPro" id="IPR018060">
    <property type="entry name" value="HTH_AraC"/>
</dbReference>
<feature type="transmembrane region" description="Helical" evidence="4">
    <location>
        <begin position="6"/>
        <end position="25"/>
    </location>
</feature>
<feature type="domain" description="HTH araC/xylS-type" evidence="5">
    <location>
        <begin position="271"/>
        <end position="372"/>
    </location>
</feature>
<dbReference type="PRINTS" id="PR00032">
    <property type="entry name" value="HTHARAC"/>
</dbReference>
<dbReference type="PROSITE" id="PS01124">
    <property type="entry name" value="HTH_ARAC_FAMILY_2"/>
    <property type="match status" value="1"/>
</dbReference>
<evidence type="ECO:0000256" key="2">
    <source>
        <dbReference type="ARBA" id="ARBA00023125"/>
    </source>
</evidence>
<keyword evidence="7" id="KW-1185">Reference proteome</keyword>
<keyword evidence="2" id="KW-0238">DNA-binding</keyword>
<dbReference type="InterPro" id="IPR018062">
    <property type="entry name" value="HTH_AraC-typ_CS"/>
</dbReference>
<feature type="transmembrane region" description="Helical" evidence="4">
    <location>
        <begin position="64"/>
        <end position="85"/>
    </location>
</feature>
<proteinExistence type="predicted"/>
<feature type="transmembrane region" description="Helical" evidence="4">
    <location>
        <begin position="206"/>
        <end position="223"/>
    </location>
</feature>
<evidence type="ECO:0000313" key="7">
    <source>
        <dbReference type="Proteomes" id="UP000186720"/>
    </source>
</evidence>
<evidence type="ECO:0000256" key="4">
    <source>
        <dbReference type="SAM" id="Phobius"/>
    </source>
</evidence>
<keyword evidence="3" id="KW-0804">Transcription</keyword>
<keyword evidence="4" id="KW-0812">Transmembrane</keyword>
<dbReference type="PANTHER" id="PTHR43280">
    <property type="entry name" value="ARAC-FAMILY TRANSCRIPTIONAL REGULATOR"/>
    <property type="match status" value="1"/>
</dbReference>
<dbReference type="Proteomes" id="UP000186720">
    <property type="component" value="Unassembled WGS sequence"/>
</dbReference>
<evidence type="ECO:0000256" key="1">
    <source>
        <dbReference type="ARBA" id="ARBA00023015"/>
    </source>
</evidence>
<organism evidence="6 7">
    <name type="scientific">Mucilaginibacter polytrichastri</name>
    <dbReference type="NCBI Taxonomy" id="1302689"/>
    <lineage>
        <taxon>Bacteria</taxon>
        <taxon>Pseudomonadati</taxon>
        <taxon>Bacteroidota</taxon>
        <taxon>Sphingobacteriia</taxon>
        <taxon>Sphingobacteriales</taxon>
        <taxon>Sphingobacteriaceae</taxon>
        <taxon>Mucilaginibacter</taxon>
    </lineage>
</organism>
<feature type="transmembrane region" description="Helical" evidence="4">
    <location>
        <begin position="97"/>
        <end position="116"/>
    </location>
</feature>
<gene>
    <name evidence="6" type="ORF">RG47T_1196</name>
</gene>
<dbReference type="GO" id="GO:0043565">
    <property type="term" value="F:sequence-specific DNA binding"/>
    <property type="evidence" value="ECO:0007669"/>
    <property type="project" value="InterPro"/>
</dbReference>
<evidence type="ECO:0000259" key="5">
    <source>
        <dbReference type="PROSITE" id="PS01124"/>
    </source>
</evidence>
<dbReference type="Pfam" id="PF12833">
    <property type="entry name" value="HTH_18"/>
    <property type="match status" value="1"/>
</dbReference>
<sequence length="378" mass="43614">MPEIIINSFSAAFCFLVGMLAIFYLPYNRKGNIWFGIFLLSVGFAFLSKIMWQEGLYLKFPYVIPVSELSRFIMAPSFYLGIWYFTHVSEINFRIKALHFIPALLFIVFISLPYFLSIGNISELAGKPMKTILGSLMRVAFPVQVIIYWILSYLLLKKHSRSILLFSSQKKEIDLNWLLSILVWIFFLILLELVTKMIGNNILNSASTYLHLIFLTFLVYNLLKQKEVFLKNENINTTLENIIYPDIRSQVEKPISRLNEDEVLKYKVVLNGLLEKEEVYTDPEINLASLANKAGISMNDLSFVINNSYNMNFYTLINKYRIEKVKVMLAKKEHNHLTILGIAYDAGFTSKSTFNNAFKKETGLTPSAYMKINALKVV</sequence>
<dbReference type="InterPro" id="IPR020449">
    <property type="entry name" value="Tscrpt_reg_AraC-type_HTH"/>
</dbReference>
<dbReference type="RefSeq" id="WP_074488543.1">
    <property type="nucleotide sequence ID" value="NZ_FPAM01000002.1"/>
</dbReference>
<dbReference type="InterPro" id="IPR009057">
    <property type="entry name" value="Homeodomain-like_sf"/>
</dbReference>
<protein>
    <recommendedName>
        <fullName evidence="5">HTH araC/xylS-type domain-containing protein</fullName>
    </recommendedName>
</protein>
<dbReference type="STRING" id="1302689.RG47T_1196"/>
<dbReference type="GO" id="GO:0003700">
    <property type="term" value="F:DNA-binding transcription factor activity"/>
    <property type="evidence" value="ECO:0007669"/>
    <property type="project" value="InterPro"/>
</dbReference>
<feature type="transmembrane region" description="Helical" evidence="4">
    <location>
        <begin position="136"/>
        <end position="156"/>
    </location>
</feature>
<keyword evidence="4" id="KW-1133">Transmembrane helix</keyword>
<dbReference type="EMBL" id="MPPL01000001">
    <property type="protein sequence ID" value="OKS85750.1"/>
    <property type="molecule type" value="Genomic_DNA"/>
</dbReference>
<keyword evidence="4" id="KW-0472">Membrane</keyword>
<comment type="caution">
    <text evidence="6">The sequence shown here is derived from an EMBL/GenBank/DDBJ whole genome shotgun (WGS) entry which is preliminary data.</text>
</comment>
<dbReference type="PANTHER" id="PTHR43280:SF29">
    <property type="entry name" value="ARAC-FAMILY TRANSCRIPTIONAL REGULATOR"/>
    <property type="match status" value="1"/>
</dbReference>
<feature type="transmembrane region" description="Helical" evidence="4">
    <location>
        <begin position="177"/>
        <end position="194"/>
    </location>
</feature>
<dbReference type="PROSITE" id="PS00041">
    <property type="entry name" value="HTH_ARAC_FAMILY_1"/>
    <property type="match status" value="1"/>
</dbReference>
<reference evidence="6 7" key="1">
    <citation type="submission" date="2016-11" db="EMBL/GenBank/DDBJ databases">
        <title>Whole Genome Sequencing of Mucilaginibacter polytrichastri RG4-7(T) isolated from the moss sample.</title>
        <authorList>
            <person name="Li Y."/>
        </authorList>
    </citation>
    <scope>NUCLEOTIDE SEQUENCE [LARGE SCALE GENOMIC DNA]</scope>
    <source>
        <strain evidence="6 7">RG4-7</strain>
    </source>
</reference>
<evidence type="ECO:0000256" key="3">
    <source>
        <dbReference type="ARBA" id="ARBA00023163"/>
    </source>
</evidence>
<feature type="transmembrane region" description="Helical" evidence="4">
    <location>
        <begin position="32"/>
        <end position="52"/>
    </location>
</feature>
<dbReference type="Gene3D" id="1.10.10.60">
    <property type="entry name" value="Homeodomain-like"/>
    <property type="match status" value="2"/>
</dbReference>
<dbReference type="AlphaFoldDB" id="A0A1Q5ZVH0"/>
<dbReference type="OrthoDB" id="6283866at2"/>
<evidence type="ECO:0000313" key="6">
    <source>
        <dbReference type="EMBL" id="OKS85750.1"/>
    </source>
</evidence>
<accession>A0A1Q5ZVH0</accession>
<dbReference type="SMART" id="SM00342">
    <property type="entry name" value="HTH_ARAC"/>
    <property type="match status" value="1"/>
</dbReference>
<keyword evidence="1" id="KW-0805">Transcription regulation</keyword>